<dbReference type="STRING" id="716928.GCA_000261485_03897"/>
<dbReference type="eggNOG" id="COG0824">
    <property type="taxonomic scope" value="Bacteria"/>
</dbReference>
<dbReference type="OrthoDB" id="7204167at2"/>
<dbReference type="KEGG" id="esj:SJ05684_b42890"/>
<keyword evidence="3" id="KW-1185">Reference proteome</keyword>
<dbReference type="Pfam" id="PF03061">
    <property type="entry name" value="4HBT"/>
    <property type="match status" value="1"/>
</dbReference>
<evidence type="ECO:0000313" key="2">
    <source>
        <dbReference type="EMBL" id="ASY65271.1"/>
    </source>
</evidence>
<dbReference type="CDD" id="cd00586">
    <property type="entry name" value="4HBT"/>
    <property type="match status" value="1"/>
</dbReference>
<evidence type="ECO:0000259" key="1">
    <source>
        <dbReference type="Pfam" id="PF03061"/>
    </source>
</evidence>
<dbReference type="InterPro" id="IPR029069">
    <property type="entry name" value="HotDog_dom_sf"/>
</dbReference>
<proteinExistence type="predicted"/>
<geneLocation type="plasmid" evidence="3">
    <name>psj05684b</name>
</geneLocation>
<gene>
    <name evidence="2" type="ORF">SJ05684_b42890</name>
</gene>
<accession>A0A249PH81</accession>
<keyword evidence="2" id="KW-0614">Plasmid</keyword>
<evidence type="ECO:0000313" key="3">
    <source>
        <dbReference type="Proteomes" id="UP000217211"/>
    </source>
</evidence>
<dbReference type="GO" id="GO:0016790">
    <property type="term" value="F:thiolester hydrolase activity"/>
    <property type="evidence" value="ECO:0007669"/>
    <property type="project" value="UniProtKB-ARBA"/>
</dbReference>
<dbReference type="Proteomes" id="UP000217211">
    <property type="component" value="Plasmid pSJ05684b"/>
</dbReference>
<protein>
    <submittedName>
        <fullName evidence="2">4-hydroxybenzoyl-CoA thioesterase family active site</fullName>
    </submittedName>
</protein>
<dbReference type="SUPFAM" id="SSF54637">
    <property type="entry name" value="Thioesterase/thiol ester dehydrase-isomerase"/>
    <property type="match status" value="1"/>
</dbReference>
<dbReference type="InterPro" id="IPR006683">
    <property type="entry name" value="Thioestr_dom"/>
</dbReference>
<sequence>MITVHSLDYPVSFGDCDPAGIVFYPHVYAWFDRTFHDWLRQFGGHGALCERLGAIGIGLLEASARFLRPMRDGDSLILTLSLEEWGRKTLRLSYEGRVGGDITVVGSEVRALFKHGNTGMVAAEIEALRSMVEANGQER</sequence>
<reference evidence="2 3" key="1">
    <citation type="submission" date="2017-08" db="EMBL/GenBank/DDBJ databases">
        <title>Multipartite genome sequences of Sinorhizobium species nodulating soybeans.</title>
        <authorList>
            <person name="Tian C.F."/>
        </authorList>
    </citation>
    <scope>NUCLEOTIDE SEQUENCE [LARGE SCALE GENOMIC DNA]</scope>
    <source>
        <strain evidence="2 3">CCBAU 05684</strain>
        <plasmid evidence="3">psj05684b</plasmid>
    </source>
</reference>
<feature type="domain" description="Thioesterase" evidence="1">
    <location>
        <begin position="20"/>
        <end position="101"/>
    </location>
</feature>
<organism evidence="2 3">
    <name type="scientific">Sinorhizobium sojae CCBAU 05684</name>
    <dbReference type="NCBI Taxonomy" id="716928"/>
    <lineage>
        <taxon>Bacteria</taxon>
        <taxon>Pseudomonadati</taxon>
        <taxon>Pseudomonadota</taxon>
        <taxon>Alphaproteobacteria</taxon>
        <taxon>Hyphomicrobiales</taxon>
        <taxon>Rhizobiaceae</taxon>
        <taxon>Sinorhizobium/Ensifer group</taxon>
        <taxon>Sinorhizobium</taxon>
    </lineage>
</organism>
<name>A0A249PH81_9HYPH</name>
<dbReference type="Gene3D" id="3.10.129.10">
    <property type="entry name" value="Hotdog Thioesterase"/>
    <property type="match status" value="1"/>
</dbReference>
<dbReference type="EMBL" id="CP023068">
    <property type="protein sequence ID" value="ASY65271.1"/>
    <property type="molecule type" value="Genomic_DNA"/>
</dbReference>
<dbReference type="AlphaFoldDB" id="A0A249PH81"/>